<reference evidence="21" key="2">
    <citation type="submission" date="2025-08" db="UniProtKB">
        <authorList>
            <consortium name="RefSeq"/>
        </authorList>
    </citation>
    <scope>IDENTIFICATION</scope>
    <source>
        <tissue evidence="21">Leaf</tissue>
    </source>
</reference>
<dbReference type="eggNOG" id="KOG1052">
    <property type="taxonomic scope" value="Eukaryota"/>
</dbReference>
<evidence type="ECO:0000256" key="11">
    <source>
        <dbReference type="ARBA" id="ARBA00023180"/>
    </source>
</evidence>
<evidence type="ECO:0000313" key="20">
    <source>
        <dbReference type="Proteomes" id="UP000189701"/>
    </source>
</evidence>
<dbReference type="CDD" id="cd13686">
    <property type="entry name" value="GluR_Plant"/>
    <property type="match status" value="1"/>
</dbReference>
<feature type="transmembrane region" description="Helical" evidence="18">
    <location>
        <begin position="838"/>
        <end position="860"/>
    </location>
</feature>
<dbReference type="GO" id="GO:0015276">
    <property type="term" value="F:ligand-gated monoatomic ion channel activity"/>
    <property type="evidence" value="ECO:0007669"/>
    <property type="project" value="InterPro"/>
</dbReference>
<feature type="disulfide bond" evidence="16">
    <location>
        <begin position="766"/>
        <end position="821"/>
    </location>
</feature>
<dbReference type="STRING" id="4096.A0A1U7W9J8"/>
<dbReference type="InterPro" id="IPR028082">
    <property type="entry name" value="Peripla_BP_I"/>
</dbReference>
<evidence type="ECO:0000256" key="10">
    <source>
        <dbReference type="ARBA" id="ARBA00023170"/>
    </source>
</evidence>
<evidence type="ECO:0000256" key="3">
    <source>
        <dbReference type="ARBA" id="ARBA00011095"/>
    </source>
</evidence>
<dbReference type="CDD" id="cd19990">
    <property type="entry name" value="PBP1_GABAb_receptor_plant"/>
    <property type="match status" value="1"/>
</dbReference>
<organism evidence="20 21">
    <name type="scientific">Nicotiana sylvestris</name>
    <name type="common">Wood tobacco</name>
    <name type="synonym">South American tobacco</name>
    <dbReference type="NCBI Taxonomy" id="4096"/>
    <lineage>
        <taxon>Eukaryota</taxon>
        <taxon>Viridiplantae</taxon>
        <taxon>Streptophyta</taxon>
        <taxon>Embryophyta</taxon>
        <taxon>Tracheophyta</taxon>
        <taxon>Spermatophyta</taxon>
        <taxon>Magnoliopsida</taxon>
        <taxon>eudicotyledons</taxon>
        <taxon>Gunneridae</taxon>
        <taxon>Pentapetalae</taxon>
        <taxon>asterids</taxon>
        <taxon>lamiids</taxon>
        <taxon>Solanales</taxon>
        <taxon>Solanaceae</taxon>
        <taxon>Nicotianoideae</taxon>
        <taxon>Nicotianeae</taxon>
        <taxon>Nicotiana</taxon>
    </lineage>
</organism>
<keyword evidence="12 15" id="KW-1071">Ligand-gated ion channel</keyword>
<evidence type="ECO:0000256" key="9">
    <source>
        <dbReference type="ARBA" id="ARBA00023136"/>
    </source>
</evidence>
<dbReference type="GeneID" id="104224032"/>
<dbReference type="InterPro" id="IPR019594">
    <property type="entry name" value="Glu/Gly-bd"/>
</dbReference>
<dbReference type="Pfam" id="PF00060">
    <property type="entry name" value="Lig_chan"/>
    <property type="match status" value="1"/>
</dbReference>
<dbReference type="GO" id="GO:0016020">
    <property type="term" value="C:membrane"/>
    <property type="evidence" value="ECO:0007669"/>
    <property type="project" value="UniProtKB-SubCell"/>
</dbReference>
<keyword evidence="4 15" id="KW-0813">Transport</keyword>
<dbReference type="Gene3D" id="3.40.190.10">
    <property type="entry name" value="Periplasmic binding protein-like II"/>
    <property type="match status" value="2"/>
</dbReference>
<dbReference type="FunFam" id="3.40.190.10:FF:000103">
    <property type="entry name" value="Glutamate receptor"/>
    <property type="match status" value="1"/>
</dbReference>
<feature type="region of interest" description="Disordered" evidence="17">
    <location>
        <begin position="918"/>
        <end position="967"/>
    </location>
</feature>
<reference evidence="20" key="1">
    <citation type="journal article" date="2013" name="Genome Biol.">
        <title>Reference genomes and transcriptomes of Nicotiana sylvestris and Nicotiana tomentosiformis.</title>
        <authorList>
            <person name="Sierro N."/>
            <person name="Battey J.N."/>
            <person name="Ouadi S."/>
            <person name="Bovet L."/>
            <person name="Goepfert S."/>
            <person name="Bakaher N."/>
            <person name="Peitsch M.C."/>
            <person name="Ivanov N.V."/>
        </authorList>
    </citation>
    <scope>NUCLEOTIDE SEQUENCE [LARGE SCALE GENOMIC DNA]</scope>
</reference>
<dbReference type="FunFam" id="3.40.50.2300:FF:000169">
    <property type="entry name" value="Glutamate receptor"/>
    <property type="match status" value="1"/>
</dbReference>
<name>A0A1U7W9J8_NICSY</name>
<keyword evidence="20" id="KW-1185">Reference proteome</keyword>
<evidence type="ECO:0000256" key="8">
    <source>
        <dbReference type="ARBA" id="ARBA00023065"/>
    </source>
</evidence>
<comment type="subunit">
    <text evidence="3">May form heteromers.</text>
</comment>
<dbReference type="PANTHER" id="PTHR34836:SF1">
    <property type="entry name" value="OS09G0428600 PROTEIN"/>
    <property type="match status" value="1"/>
</dbReference>
<keyword evidence="7 18" id="KW-1133">Transmembrane helix</keyword>
<evidence type="ECO:0000256" key="16">
    <source>
        <dbReference type="PIRSR" id="PIRSR037090-50"/>
    </source>
</evidence>
<accession>A0A1U7W9J8</accession>
<keyword evidence="10 15" id="KW-0675">Receptor</keyword>
<evidence type="ECO:0000256" key="6">
    <source>
        <dbReference type="ARBA" id="ARBA00022729"/>
    </source>
</evidence>
<feature type="transmembrane region" description="Helical" evidence="18">
    <location>
        <begin position="600"/>
        <end position="622"/>
    </location>
</feature>
<dbReference type="Proteomes" id="UP000189701">
    <property type="component" value="Unplaced"/>
</dbReference>
<keyword evidence="16" id="KW-1015">Disulfide bond</keyword>
<keyword evidence="13 15" id="KW-0407">Ion channel</keyword>
<dbReference type="InterPro" id="IPR001320">
    <property type="entry name" value="Iontro_rcpt_C"/>
</dbReference>
<dbReference type="InterPro" id="IPR017103">
    <property type="entry name" value="Iontropic_Glu_rcpt_pln"/>
</dbReference>
<keyword evidence="11" id="KW-0325">Glycoprotein</keyword>
<evidence type="ECO:0000313" key="21">
    <source>
        <dbReference type="RefSeq" id="XP_009773886.1"/>
    </source>
</evidence>
<evidence type="ECO:0000256" key="5">
    <source>
        <dbReference type="ARBA" id="ARBA00022692"/>
    </source>
</evidence>
<dbReference type="Gene3D" id="3.40.50.2300">
    <property type="match status" value="2"/>
</dbReference>
<dbReference type="RefSeq" id="XP_009773886.1">
    <property type="nucleotide sequence ID" value="XM_009775584.1"/>
</dbReference>
<evidence type="ECO:0000256" key="1">
    <source>
        <dbReference type="ARBA" id="ARBA00004141"/>
    </source>
</evidence>
<comment type="function">
    <text evidence="15">Glutamate-gated receptor that probably acts as non-selective cation channel.</text>
</comment>
<dbReference type="KEGG" id="nsy:104224032"/>
<evidence type="ECO:0000259" key="19">
    <source>
        <dbReference type="SMART" id="SM00079"/>
    </source>
</evidence>
<feature type="transmembrane region" description="Helical" evidence="18">
    <location>
        <begin position="664"/>
        <end position="682"/>
    </location>
</feature>
<evidence type="ECO:0000256" key="2">
    <source>
        <dbReference type="ARBA" id="ARBA00008685"/>
    </source>
</evidence>
<dbReference type="AlphaFoldDB" id="A0A1U7W9J8"/>
<evidence type="ECO:0000256" key="13">
    <source>
        <dbReference type="ARBA" id="ARBA00023303"/>
    </source>
</evidence>
<keyword evidence="9 15" id="KW-0472">Membrane</keyword>
<dbReference type="FunFam" id="1.10.287.70:FF:000037">
    <property type="entry name" value="Glutamate receptor"/>
    <property type="match status" value="1"/>
</dbReference>
<dbReference type="PIRSF" id="PIRSF037090">
    <property type="entry name" value="Iontro_Glu-like_rcpt_pln"/>
    <property type="match status" value="1"/>
</dbReference>
<gene>
    <name evidence="21" type="primary">LOC104224032</name>
</gene>
<dbReference type="Gene3D" id="1.10.287.70">
    <property type="match status" value="1"/>
</dbReference>
<keyword evidence="5 18" id="KW-0812">Transmembrane</keyword>
<evidence type="ECO:0000256" key="15">
    <source>
        <dbReference type="PIRNR" id="PIRNR037090"/>
    </source>
</evidence>
<evidence type="ECO:0000256" key="7">
    <source>
        <dbReference type="ARBA" id="ARBA00022989"/>
    </source>
</evidence>
<proteinExistence type="inferred from homology"/>
<evidence type="ECO:0000256" key="17">
    <source>
        <dbReference type="SAM" id="MobiDB-lite"/>
    </source>
</evidence>
<dbReference type="PANTHER" id="PTHR34836">
    <property type="entry name" value="OS06G0188250 PROTEIN"/>
    <property type="match status" value="1"/>
</dbReference>
<comment type="similarity">
    <text evidence="2 15">Belongs to the glutamate-gated ion channel (TC 1.A.10.1) family.</text>
</comment>
<dbReference type="InterPro" id="IPR015683">
    <property type="entry name" value="Ionotropic_Glu_rcpt"/>
</dbReference>
<feature type="transmembrane region" description="Helical" evidence="18">
    <location>
        <begin position="12"/>
        <end position="32"/>
    </location>
</feature>
<keyword evidence="8 15" id="KW-0406">Ion transport</keyword>
<evidence type="ECO:0000256" key="14">
    <source>
        <dbReference type="ARBA" id="ARBA00049638"/>
    </source>
</evidence>
<comment type="function">
    <text evidence="14">Glutamate-gated receptor that probably acts as a non-selective cation channel. May be involved in light-signal transduction and calcium homeostasis via the regulation of calcium influx into cells.</text>
</comment>
<feature type="domain" description="Ionotropic glutamate receptor C-terminal" evidence="19">
    <location>
        <begin position="474"/>
        <end position="818"/>
    </location>
</feature>
<evidence type="ECO:0000256" key="4">
    <source>
        <dbReference type="ARBA" id="ARBA00022448"/>
    </source>
</evidence>
<dbReference type="InterPro" id="IPR044440">
    <property type="entry name" value="GABAb_receptor_plant_PBP1"/>
</dbReference>
<dbReference type="SMART" id="SM00079">
    <property type="entry name" value="PBPe"/>
    <property type="match status" value="1"/>
</dbReference>
<dbReference type="InterPro" id="IPR001828">
    <property type="entry name" value="ANF_lig-bd_rcpt"/>
</dbReference>
<dbReference type="SUPFAM" id="SSF53850">
    <property type="entry name" value="Periplasmic binding protein-like II"/>
    <property type="match status" value="1"/>
</dbReference>
<keyword evidence="6" id="KW-0732">Signal</keyword>
<dbReference type="FunFam" id="3.40.190.10:FF:000195">
    <property type="entry name" value="Glutamate receptor 2.7"/>
    <property type="match status" value="1"/>
</dbReference>
<evidence type="ECO:0000256" key="12">
    <source>
        <dbReference type="ARBA" id="ARBA00023286"/>
    </source>
</evidence>
<sequence length="981" mass="109633">MRKKTCKVFFSVSSFSSFFSFFFLCLGIFFCMEMAMAQNRSTIPINVGVVFDMDAWVGKMGLSCISMALSDFYSSDHGSDYKTRLVLHTRDSKRDIVAAAAAAVDLLKDLEVKAIIGPTSSMQADFIIGLGEKAQVPIISFSATSPSLSSLRSPYFIRATLNDSSQVKTISSIIQYFGWREVALIYIDNQFGEGIIPFLTDALEKINARIHYRSVIPEFAIDDRITSELHKLRSMQTRVFIVHMTTSLGAKIFTMAKELGMMSEGYVWIITDAMANELNSMDPSTIESMQGVIGVKPYVPRTKQLEDFTTRWKLKFQQENPTILNAELNVFGLWAYDSATALAMAVEKSRNAGASFQKLHTSGNTTYLEAIGVSKDGPKLLQAILNTTFKGLSGDFQIVDGQLRSPAYQIINVIGNGAKGIGFWTRENGIIKDLSLRSTKNGHSISKTNFGTIIWPGDTTSVPKGWVIPTNGKKLRIGVPLKHGFSQFVKITRDFTTNTTTVTGYCIDVFKEVMDALPYYVPYEFVPYVTPDGETTESYDDLVYQLFLGTFDAVVGDTTIFANRSQYVDFTLPYTESGVAMVVPIKDKNRNKAWVFVKPLTWELWLTSFCCFVFIGFVIWVLEHRVNEDFRGPPWHQVRLIFWFPFSTMVFAQKEKIVSNLARFVLIIWFLVVLILTSSYMASLTSTLTVEKLQPELLKSNEYVGYQQGSFVARLLAKMNFDEDRLRPYSTPQECVDLLSRGSANGGIAAVFDEIPYVKLILAKYCSKYTIVGPTYKSDGFGFAFPMGSPLVPDVSRAVLSVTESEKMVQIEKAWFGKYTCSNSSASPSSNSLGLDSFWGLFVIAVVAATLALLIFLTTFMHEHWHIMRQSNLPFHERIRILARNFDRKDYSSHTFKNSELRDAVGVLGHMDCPQSPHDNLSMFASPQTNEPPSPSISSHTEQIFHLPGEEGGTPPSHEENVAVSTQESVIGLAIDLNAGR</sequence>
<dbReference type="Pfam" id="PF01094">
    <property type="entry name" value="ANF_receptor"/>
    <property type="match status" value="1"/>
</dbReference>
<dbReference type="FunFam" id="3.40.50.2300:FF:000195">
    <property type="entry name" value="Glutamate receptor"/>
    <property type="match status" value="1"/>
</dbReference>
<dbReference type="SUPFAM" id="SSF53822">
    <property type="entry name" value="Periplasmic binding protein-like I"/>
    <property type="match status" value="1"/>
</dbReference>
<protein>
    <recommendedName>
        <fullName evidence="15">Glutamate receptor</fullName>
    </recommendedName>
</protein>
<feature type="compositionally biased region" description="Polar residues" evidence="17">
    <location>
        <begin position="918"/>
        <end position="929"/>
    </location>
</feature>
<dbReference type="Pfam" id="PF10613">
    <property type="entry name" value="Lig_chan-Glu_bd"/>
    <property type="match status" value="1"/>
</dbReference>
<evidence type="ECO:0000256" key="18">
    <source>
        <dbReference type="SAM" id="Phobius"/>
    </source>
</evidence>
<comment type="subcellular location">
    <subcellularLocation>
        <location evidence="1">Membrane</location>
        <topology evidence="1">Multi-pass membrane protein</topology>
    </subcellularLocation>
</comment>